<protein>
    <recommendedName>
        <fullName evidence="5">Unspecific monooxygenase</fullName>
    </recommendedName>
</protein>
<evidence type="ECO:0008006" key="5">
    <source>
        <dbReference type="Google" id="ProtNLM"/>
    </source>
</evidence>
<dbReference type="GO" id="GO:0004497">
    <property type="term" value="F:monooxygenase activity"/>
    <property type="evidence" value="ECO:0007669"/>
    <property type="project" value="UniProtKB-KW"/>
</dbReference>
<evidence type="ECO:0000313" key="4">
    <source>
        <dbReference type="Proteomes" id="UP000230423"/>
    </source>
</evidence>
<dbReference type="GO" id="GO:0005506">
    <property type="term" value="F:iron ion binding"/>
    <property type="evidence" value="ECO:0007669"/>
    <property type="project" value="InterPro"/>
</dbReference>
<dbReference type="OrthoDB" id="1055148at2759"/>
<comment type="similarity">
    <text evidence="1">Belongs to the cytochrome P450 family.</text>
</comment>
<dbReference type="Gene3D" id="1.10.630.10">
    <property type="entry name" value="Cytochrome P450"/>
    <property type="match status" value="2"/>
</dbReference>
<keyword evidence="2" id="KW-0503">Monooxygenase</keyword>
<dbReference type="AlphaFoldDB" id="A0A2G9U0Y3"/>
<dbReference type="GO" id="GO:0016705">
    <property type="term" value="F:oxidoreductase activity, acting on paired donors, with incorporation or reduction of molecular oxygen"/>
    <property type="evidence" value="ECO:0007669"/>
    <property type="project" value="InterPro"/>
</dbReference>
<dbReference type="Proteomes" id="UP000230423">
    <property type="component" value="Unassembled WGS sequence"/>
</dbReference>
<dbReference type="PANTHER" id="PTHR24284">
    <property type="entry name" value="CYTOCHROME P450 FAMILY"/>
    <property type="match status" value="1"/>
</dbReference>
<keyword evidence="4" id="KW-1185">Reference proteome</keyword>
<dbReference type="EMBL" id="KZ350486">
    <property type="protein sequence ID" value="PIO63828.1"/>
    <property type="molecule type" value="Genomic_DNA"/>
</dbReference>
<evidence type="ECO:0000256" key="2">
    <source>
        <dbReference type="ARBA" id="ARBA00023033"/>
    </source>
</evidence>
<dbReference type="PANTHER" id="PTHR24284:SF1">
    <property type="entry name" value="CYTOCHROME P450 FAMILY"/>
    <property type="match status" value="1"/>
</dbReference>
<proteinExistence type="inferred from homology"/>
<evidence type="ECO:0000313" key="3">
    <source>
        <dbReference type="EMBL" id="PIO63828.1"/>
    </source>
</evidence>
<reference evidence="3 4" key="1">
    <citation type="submission" date="2015-09" db="EMBL/GenBank/DDBJ databases">
        <title>Draft genome of the parasitic nematode Teladorsagia circumcincta isolate WARC Sus (inbred).</title>
        <authorList>
            <person name="Mitreva M."/>
        </authorList>
    </citation>
    <scope>NUCLEOTIDE SEQUENCE [LARGE SCALE GENOMIC DNA]</scope>
    <source>
        <strain evidence="3 4">S</strain>
    </source>
</reference>
<dbReference type="InterPro" id="IPR036396">
    <property type="entry name" value="Cyt_P450_sf"/>
</dbReference>
<accession>A0A2G9U0Y3</accession>
<organism evidence="3 4">
    <name type="scientific">Teladorsagia circumcincta</name>
    <name type="common">Brown stomach worm</name>
    <name type="synonym">Ostertagia circumcincta</name>
    <dbReference type="NCBI Taxonomy" id="45464"/>
    <lineage>
        <taxon>Eukaryota</taxon>
        <taxon>Metazoa</taxon>
        <taxon>Ecdysozoa</taxon>
        <taxon>Nematoda</taxon>
        <taxon>Chromadorea</taxon>
        <taxon>Rhabditida</taxon>
        <taxon>Rhabditina</taxon>
        <taxon>Rhabditomorpha</taxon>
        <taxon>Strongyloidea</taxon>
        <taxon>Trichostrongylidae</taxon>
        <taxon>Teladorsagia</taxon>
    </lineage>
</organism>
<keyword evidence="2" id="KW-0560">Oxidoreductase</keyword>
<dbReference type="Pfam" id="PF00067">
    <property type="entry name" value="p450"/>
    <property type="match status" value="2"/>
</dbReference>
<name>A0A2G9U0Y3_TELCI</name>
<evidence type="ECO:0000256" key="1">
    <source>
        <dbReference type="ARBA" id="ARBA00010617"/>
    </source>
</evidence>
<dbReference type="SUPFAM" id="SSF48264">
    <property type="entry name" value="Cytochrome P450"/>
    <property type="match status" value="1"/>
</dbReference>
<gene>
    <name evidence="3" type="ORF">TELCIR_14560</name>
</gene>
<dbReference type="GO" id="GO:0020037">
    <property type="term" value="F:heme binding"/>
    <property type="evidence" value="ECO:0007669"/>
    <property type="project" value="InterPro"/>
</dbReference>
<dbReference type="InterPro" id="IPR001128">
    <property type="entry name" value="Cyt_P450"/>
</dbReference>
<sequence length="187" mass="21906">MFGDFTRTPNGIQKLDIRRLHEEYEKYTKIYGSVFTVWLPKPYVVITDYELVKEAFAKKAQDFLSHLSSINKDEIDLRWPLQPRRTVKEDIERALKSYSVDQEPECFVQAYYQKMQTNSHLNQENLLNVCMDFFLAGMETTSTTLRWSTLFLAAHPNVQEKMRAEILSVIGREGKPTSSERPKLPYT</sequence>
<feature type="non-terminal residue" evidence="3">
    <location>
        <position position="187"/>
    </location>
</feature>